<proteinExistence type="predicted"/>
<evidence type="ECO:0000313" key="2">
    <source>
        <dbReference type="Proteomes" id="UP000708208"/>
    </source>
</evidence>
<organism evidence="1 2">
    <name type="scientific">Allacma fusca</name>
    <dbReference type="NCBI Taxonomy" id="39272"/>
    <lineage>
        <taxon>Eukaryota</taxon>
        <taxon>Metazoa</taxon>
        <taxon>Ecdysozoa</taxon>
        <taxon>Arthropoda</taxon>
        <taxon>Hexapoda</taxon>
        <taxon>Collembola</taxon>
        <taxon>Symphypleona</taxon>
        <taxon>Sminthuridae</taxon>
        <taxon>Allacma</taxon>
    </lineage>
</organism>
<name>A0A8J2K187_9HEXA</name>
<dbReference type="EMBL" id="CAJVCH010152741">
    <property type="protein sequence ID" value="CAG7727708.1"/>
    <property type="molecule type" value="Genomic_DNA"/>
</dbReference>
<comment type="caution">
    <text evidence="1">The sequence shown here is derived from an EMBL/GenBank/DDBJ whole genome shotgun (WGS) entry which is preliminary data.</text>
</comment>
<keyword evidence="2" id="KW-1185">Reference proteome</keyword>
<reference evidence="1" key="1">
    <citation type="submission" date="2021-06" db="EMBL/GenBank/DDBJ databases">
        <authorList>
            <person name="Hodson N. C."/>
            <person name="Mongue J. A."/>
            <person name="Jaron S. K."/>
        </authorList>
    </citation>
    <scope>NUCLEOTIDE SEQUENCE</scope>
</reference>
<feature type="non-terminal residue" evidence="1">
    <location>
        <position position="1"/>
    </location>
</feature>
<evidence type="ECO:0000313" key="1">
    <source>
        <dbReference type="EMBL" id="CAG7727708.1"/>
    </source>
</evidence>
<accession>A0A8J2K187</accession>
<protein>
    <submittedName>
        <fullName evidence="1">Uncharacterized protein</fullName>
    </submittedName>
</protein>
<gene>
    <name evidence="1" type="ORF">AFUS01_LOCUS16538</name>
</gene>
<dbReference type="AlphaFoldDB" id="A0A8J2K187"/>
<dbReference type="Proteomes" id="UP000708208">
    <property type="component" value="Unassembled WGS sequence"/>
</dbReference>
<sequence length="47" mass="4779">GPSERGQFMAAGELHTVTDMNFTGGLGSGNVGTITVGMVADSAENFF</sequence>